<accession>Q7M8Z0</accession>
<evidence type="ECO:0000259" key="4">
    <source>
        <dbReference type="PROSITE" id="PS51084"/>
    </source>
</evidence>
<dbReference type="PANTHER" id="PTHR23089">
    <property type="entry name" value="HISTIDINE TRIAD HIT PROTEIN"/>
    <property type="match status" value="1"/>
</dbReference>
<feature type="domain" description="HIT" evidence="4">
    <location>
        <begin position="3"/>
        <end position="111"/>
    </location>
</feature>
<dbReference type="SUPFAM" id="SSF54197">
    <property type="entry name" value="HIT-like"/>
    <property type="match status" value="1"/>
</dbReference>
<dbReference type="PROSITE" id="PS51084">
    <property type="entry name" value="HIT_2"/>
    <property type="match status" value="1"/>
</dbReference>
<evidence type="ECO:0000313" key="5">
    <source>
        <dbReference type="EMBL" id="CAE10382.1"/>
    </source>
</evidence>
<dbReference type="InterPro" id="IPR001310">
    <property type="entry name" value="Histidine_triad_HIT"/>
</dbReference>
<dbReference type="KEGG" id="wsu:WS1306"/>
<dbReference type="InterPro" id="IPR019808">
    <property type="entry name" value="Histidine_triad_CS"/>
</dbReference>
<feature type="short sequence motif" description="Histidine triad motif" evidence="2 3">
    <location>
        <begin position="93"/>
        <end position="97"/>
    </location>
</feature>
<dbReference type="PRINTS" id="PR00332">
    <property type="entry name" value="HISTRIAD"/>
</dbReference>
<dbReference type="InterPro" id="IPR011146">
    <property type="entry name" value="HIT-like"/>
</dbReference>
<organism evidence="6">
    <name type="scientific">Wolinella succinogenes (strain ATCC 29543 / DSM 1740 / CCUG 13145 / JCM 31913 / LMG 7466 / NCTC 11488 / FDC 602W)</name>
    <name type="common">Vibrio succinogenes</name>
    <dbReference type="NCBI Taxonomy" id="273121"/>
    <lineage>
        <taxon>Bacteria</taxon>
        <taxon>Pseudomonadati</taxon>
        <taxon>Campylobacterota</taxon>
        <taxon>Epsilonproteobacteria</taxon>
        <taxon>Campylobacterales</taxon>
        <taxon>Helicobacteraceae</taxon>
        <taxon>Wolinella</taxon>
    </lineage>
</organism>
<gene>
    <name evidence="5" type="ordered locus">WS1306</name>
</gene>
<dbReference type="InterPro" id="IPR036265">
    <property type="entry name" value="HIT-like_sf"/>
</dbReference>
<proteinExistence type="predicted"/>
<feature type="active site" description="Tele-AMP-histidine intermediate" evidence="1">
    <location>
        <position position="95"/>
    </location>
</feature>
<dbReference type="eggNOG" id="COG0537">
    <property type="taxonomic scope" value="Bacteria"/>
</dbReference>
<dbReference type="GO" id="GO:0003824">
    <property type="term" value="F:catalytic activity"/>
    <property type="evidence" value="ECO:0007669"/>
    <property type="project" value="InterPro"/>
</dbReference>
<protein>
    <submittedName>
        <fullName evidence="5">HIT-FAMILY PROTEIN</fullName>
    </submittedName>
</protein>
<dbReference type="CDD" id="cd01276">
    <property type="entry name" value="PKCI_related"/>
    <property type="match status" value="1"/>
</dbReference>
<dbReference type="HOGENOM" id="CLU_056776_8_1_7"/>
<dbReference type="Gene3D" id="3.30.428.10">
    <property type="entry name" value="HIT-like"/>
    <property type="match status" value="1"/>
</dbReference>
<keyword evidence="6" id="KW-1185">Reference proteome</keyword>
<name>Q7M8Z0_WOLSU</name>
<reference evidence="5 6" key="1">
    <citation type="journal article" date="2003" name="Proc. Natl. Acad. Sci. U.S.A.">
        <title>Complete genome sequence and analysis of Wolinella succinogenes.</title>
        <authorList>
            <person name="Baar C."/>
            <person name="Eppinger M."/>
            <person name="Raddatz G."/>
            <person name="Simon JM."/>
            <person name="Lanz C."/>
            <person name="Klimmek O."/>
            <person name="Nandakumar R."/>
            <person name="Gross R."/>
            <person name="Rosinus A."/>
            <person name="Keller H."/>
            <person name="Jagtap P."/>
            <person name="Linke B."/>
            <person name="Meyer F."/>
            <person name="Lederer H."/>
            <person name="Schuster S.C."/>
        </authorList>
    </citation>
    <scope>NUCLEOTIDE SEQUENCE [LARGE SCALE GENOMIC DNA]</scope>
    <source>
        <strain evidence="6">ATCC 29543 / DSM 1740 / CCUG 13145 / JCM 31913 / LMG 7466 / NCTC 11488 / FDC 602W</strain>
    </source>
</reference>
<sequence length="120" mass="13482">MTLFERIVAGEIPCNKVHENSDFLAFHDINPKAPIHVLAIPKKCARSFQEVDPSWMGGMTSFIQEVARKLGLDEAGYRVITNIGYDGGQEVPHLHFHILGGTRLAWVDLRENENQAKKSL</sequence>
<dbReference type="Pfam" id="PF01230">
    <property type="entry name" value="HIT"/>
    <property type="match status" value="1"/>
</dbReference>
<evidence type="ECO:0000256" key="2">
    <source>
        <dbReference type="PIRSR" id="PIRSR601310-3"/>
    </source>
</evidence>
<evidence type="ECO:0000256" key="1">
    <source>
        <dbReference type="PIRSR" id="PIRSR601310-1"/>
    </source>
</evidence>
<evidence type="ECO:0000256" key="3">
    <source>
        <dbReference type="PROSITE-ProRule" id="PRU00464"/>
    </source>
</evidence>
<dbReference type="STRING" id="273121.WS1306"/>
<dbReference type="PROSITE" id="PS00892">
    <property type="entry name" value="HIT_1"/>
    <property type="match status" value="1"/>
</dbReference>
<dbReference type="RefSeq" id="WP_011139168.1">
    <property type="nucleotide sequence ID" value="NC_005090.1"/>
</dbReference>
<dbReference type="EMBL" id="BX571660">
    <property type="protein sequence ID" value="CAE10382.1"/>
    <property type="molecule type" value="Genomic_DNA"/>
</dbReference>
<dbReference type="AlphaFoldDB" id="Q7M8Z0"/>
<dbReference type="Proteomes" id="UP000000422">
    <property type="component" value="Chromosome"/>
</dbReference>
<evidence type="ECO:0000313" key="6">
    <source>
        <dbReference type="Proteomes" id="UP000000422"/>
    </source>
</evidence>